<dbReference type="PRINTS" id="PR00723">
    <property type="entry name" value="SUBTILISIN"/>
</dbReference>
<dbReference type="Pfam" id="PF00082">
    <property type="entry name" value="Peptidase_S8"/>
    <property type="match status" value="1"/>
</dbReference>
<dbReference type="InterPro" id="IPR036852">
    <property type="entry name" value="Peptidase_S8/S53_dom_sf"/>
</dbReference>
<feature type="signal peptide" evidence="9">
    <location>
        <begin position="1"/>
        <end position="24"/>
    </location>
</feature>
<protein>
    <submittedName>
        <fullName evidence="12">S8 family serine peptidase</fullName>
    </submittedName>
</protein>
<organism evidence="12 13">
    <name type="scientific">Streptomyces cupreus</name>
    <dbReference type="NCBI Taxonomy" id="2759956"/>
    <lineage>
        <taxon>Bacteria</taxon>
        <taxon>Bacillati</taxon>
        <taxon>Actinomycetota</taxon>
        <taxon>Actinomycetes</taxon>
        <taxon>Kitasatosporales</taxon>
        <taxon>Streptomycetaceae</taxon>
        <taxon>Streptomyces</taxon>
    </lineage>
</organism>
<dbReference type="AlphaFoldDB" id="A0A7X1MDD9"/>
<proteinExistence type="inferred from homology"/>
<dbReference type="PROSITE" id="PS00138">
    <property type="entry name" value="SUBTILASE_SER"/>
    <property type="match status" value="1"/>
</dbReference>
<dbReference type="Pfam" id="PF05922">
    <property type="entry name" value="Inhibitor_I9"/>
    <property type="match status" value="1"/>
</dbReference>
<dbReference type="PANTHER" id="PTHR43806:SF11">
    <property type="entry name" value="CEREVISIN-RELATED"/>
    <property type="match status" value="1"/>
</dbReference>
<keyword evidence="9" id="KW-0732">Signal</keyword>
<dbReference type="PROSITE" id="PS51892">
    <property type="entry name" value="SUBTILASE"/>
    <property type="match status" value="1"/>
</dbReference>
<dbReference type="InterPro" id="IPR023828">
    <property type="entry name" value="Peptidase_S8_Ser-AS"/>
</dbReference>
<dbReference type="GO" id="GO:0004252">
    <property type="term" value="F:serine-type endopeptidase activity"/>
    <property type="evidence" value="ECO:0007669"/>
    <property type="project" value="UniProtKB-UniRule"/>
</dbReference>
<evidence type="ECO:0000256" key="2">
    <source>
        <dbReference type="ARBA" id="ARBA00022670"/>
    </source>
</evidence>
<dbReference type="InterPro" id="IPR023827">
    <property type="entry name" value="Peptidase_S8_Asp-AS"/>
</dbReference>
<evidence type="ECO:0000256" key="4">
    <source>
        <dbReference type="ARBA" id="ARBA00022801"/>
    </source>
</evidence>
<dbReference type="RefSeq" id="WP_186286845.1">
    <property type="nucleotide sequence ID" value="NZ_JACMSF010000061.1"/>
</dbReference>
<dbReference type="InterPro" id="IPR010259">
    <property type="entry name" value="S8pro/Inhibitor_I9"/>
</dbReference>
<dbReference type="GO" id="GO:0006508">
    <property type="term" value="P:proteolysis"/>
    <property type="evidence" value="ECO:0007669"/>
    <property type="project" value="UniProtKB-KW"/>
</dbReference>
<keyword evidence="5 7" id="KW-0720">Serine protease</keyword>
<dbReference type="SUPFAM" id="SSF52743">
    <property type="entry name" value="Subtilisin-like"/>
    <property type="match status" value="1"/>
</dbReference>
<dbReference type="InterPro" id="IPR015500">
    <property type="entry name" value="Peptidase_S8_subtilisin-rel"/>
</dbReference>
<feature type="domain" description="Inhibitor I9" evidence="11">
    <location>
        <begin position="47"/>
        <end position="120"/>
    </location>
</feature>
<feature type="active site" description="Charge relay system" evidence="6 7">
    <location>
        <position position="192"/>
    </location>
</feature>
<name>A0A7X1MDD9_9ACTN</name>
<feature type="active site" description="Charge relay system" evidence="6 7">
    <location>
        <position position="158"/>
    </location>
</feature>
<feature type="chain" id="PRO_5030779626" evidence="9">
    <location>
        <begin position="25"/>
        <end position="431"/>
    </location>
</feature>
<dbReference type="InterPro" id="IPR037045">
    <property type="entry name" value="S8pro/Inhibitor_I9_sf"/>
</dbReference>
<dbReference type="SUPFAM" id="SSF54897">
    <property type="entry name" value="Protease propeptides/inhibitors"/>
    <property type="match status" value="1"/>
</dbReference>
<evidence type="ECO:0000256" key="8">
    <source>
        <dbReference type="RuleBase" id="RU003355"/>
    </source>
</evidence>
<dbReference type="CDD" id="cd07477">
    <property type="entry name" value="Peptidases_S8_Subtilisin_subset"/>
    <property type="match status" value="1"/>
</dbReference>
<evidence type="ECO:0000256" key="9">
    <source>
        <dbReference type="SAM" id="SignalP"/>
    </source>
</evidence>
<dbReference type="Proteomes" id="UP000584670">
    <property type="component" value="Unassembled WGS sequence"/>
</dbReference>
<keyword evidence="4 7" id="KW-0378">Hydrolase</keyword>
<evidence type="ECO:0000313" key="12">
    <source>
        <dbReference type="EMBL" id="MBC2906878.1"/>
    </source>
</evidence>
<evidence type="ECO:0000256" key="1">
    <source>
        <dbReference type="ARBA" id="ARBA00011073"/>
    </source>
</evidence>
<accession>A0A7X1MDD9</accession>
<gene>
    <name evidence="12" type="ORF">H4N64_36235</name>
</gene>
<dbReference type="PANTHER" id="PTHR43806">
    <property type="entry name" value="PEPTIDASE S8"/>
    <property type="match status" value="1"/>
</dbReference>
<dbReference type="InterPro" id="IPR000209">
    <property type="entry name" value="Peptidase_S8/S53_dom"/>
</dbReference>
<dbReference type="Gene3D" id="3.40.50.200">
    <property type="entry name" value="Peptidase S8/S53 domain"/>
    <property type="match status" value="1"/>
</dbReference>
<dbReference type="InterPro" id="IPR050131">
    <property type="entry name" value="Peptidase_S8_subtilisin-like"/>
</dbReference>
<dbReference type="PROSITE" id="PS00136">
    <property type="entry name" value="SUBTILASE_ASP"/>
    <property type="match status" value="1"/>
</dbReference>
<dbReference type="InterPro" id="IPR022398">
    <property type="entry name" value="Peptidase_S8_His-AS"/>
</dbReference>
<dbReference type="GO" id="GO:0005615">
    <property type="term" value="C:extracellular space"/>
    <property type="evidence" value="ECO:0007669"/>
    <property type="project" value="TreeGrafter"/>
</dbReference>
<dbReference type="InterPro" id="IPR034202">
    <property type="entry name" value="Subtilisin_Carlsberg-like"/>
</dbReference>
<dbReference type="GO" id="GO:0046872">
    <property type="term" value="F:metal ion binding"/>
    <property type="evidence" value="ECO:0007669"/>
    <property type="project" value="UniProtKB-KW"/>
</dbReference>
<keyword evidence="13" id="KW-1185">Reference proteome</keyword>
<comment type="caution">
    <text evidence="12">The sequence shown here is derived from an EMBL/GenBank/DDBJ whole genome shotgun (WGS) entry which is preliminary data.</text>
</comment>
<evidence type="ECO:0000256" key="5">
    <source>
        <dbReference type="ARBA" id="ARBA00022825"/>
    </source>
</evidence>
<keyword evidence="3" id="KW-0479">Metal-binding</keyword>
<evidence type="ECO:0000313" key="13">
    <source>
        <dbReference type="Proteomes" id="UP000584670"/>
    </source>
</evidence>
<feature type="domain" description="Peptidase S8/S53" evidence="10">
    <location>
        <begin position="154"/>
        <end position="406"/>
    </location>
</feature>
<keyword evidence="2 7" id="KW-0645">Protease</keyword>
<evidence type="ECO:0000256" key="3">
    <source>
        <dbReference type="ARBA" id="ARBA00022723"/>
    </source>
</evidence>
<sequence>MPKTFGVTLLALAALAAGTPGAVADSAAAGFPSAATASDKAGRIPGRYIVTLRQTATDRREDMEEAVTEASEHASDMGAVVHHVYRHALYGYAASMTPRTAAALADEPQVQSVQQDRWVRATAQSVPTGVNRVDADLSPTAAINGVDRRVNADVAVIDTGIDASHPDLNVHRSGGVNCATPLLPPNIDLNGHGTHVAGTIGALDNRTGVVGVAPGARLWSVQVLNAAGMGTTSSTLCGIDYVTQHADQIDVANMSLGGSGTDDGNCGRTNGDAMHQAICNSVARGVTYAVAAGNAHADARNTAPAAYDEVITVSALADFDGKPGGLARPTCRADRDDTFADFSNYGADVDLIAPGVCIRSTYPNGGYAIASGTSMAAPHVAGGAALYRATHPTASPQTVKSALQNAGSLNWSWPSQDGDAVKERLLRVSSF</sequence>
<evidence type="ECO:0000259" key="10">
    <source>
        <dbReference type="Pfam" id="PF00082"/>
    </source>
</evidence>
<dbReference type="EMBL" id="JACMSF010000061">
    <property type="protein sequence ID" value="MBC2906878.1"/>
    <property type="molecule type" value="Genomic_DNA"/>
</dbReference>
<evidence type="ECO:0000256" key="6">
    <source>
        <dbReference type="PIRSR" id="PIRSR615500-1"/>
    </source>
</evidence>
<comment type="similarity">
    <text evidence="1 7 8">Belongs to the peptidase S8 family.</text>
</comment>
<dbReference type="Gene3D" id="3.30.70.80">
    <property type="entry name" value="Peptidase S8 propeptide/proteinase inhibitor I9"/>
    <property type="match status" value="1"/>
</dbReference>
<dbReference type="PROSITE" id="PS00137">
    <property type="entry name" value="SUBTILASE_HIS"/>
    <property type="match status" value="1"/>
</dbReference>
<evidence type="ECO:0000259" key="11">
    <source>
        <dbReference type="Pfam" id="PF05922"/>
    </source>
</evidence>
<evidence type="ECO:0000256" key="7">
    <source>
        <dbReference type="PROSITE-ProRule" id="PRU01240"/>
    </source>
</evidence>
<feature type="active site" description="Charge relay system" evidence="6 7">
    <location>
        <position position="374"/>
    </location>
</feature>
<reference evidence="12 13" key="1">
    <citation type="submission" date="2020-08" db="EMBL/GenBank/DDBJ databases">
        <title>Streptomyces sp. PSKA01 genome sequencing and assembly.</title>
        <authorList>
            <person name="Mandal S."/>
            <person name="Maiti P.K."/>
            <person name="Das P."/>
        </authorList>
    </citation>
    <scope>NUCLEOTIDE SEQUENCE [LARGE SCALE GENOMIC DNA]</scope>
    <source>
        <strain evidence="12 13">PSKA01</strain>
    </source>
</reference>